<evidence type="ECO:0000256" key="6">
    <source>
        <dbReference type="SAM" id="Phobius"/>
    </source>
</evidence>
<proteinExistence type="predicted"/>
<comment type="caution">
    <text evidence="8">The sequence shown here is derived from an EMBL/GenBank/DDBJ whole genome shotgun (WGS) entry which is preliminary data.</text>
</comment>
<organism evidence="8 9">
    <name type="scientific">Candidatus Dojkabacteria bacterium</name>
    <dbReference type="NCBI Taxonomy" id="2099670"/>
    <lineage>
        <taxon>Bacteria</taxon>
        <taxon>Candidatus Dojkabacteria</taxon>
    </lineage>
</organism>
<feature type="domain" description="Major facilitator superfamily (MFS) profile" evidence="7">
    <location>
        <begin position="8"/>
        <end position="247"/>
    </location>
</feature>
<protein>
    <submittedName>
        <fullName evidence="8">MFS transporter</fullName>
    </submittedName>
</protein>
<keyword evidence="4 6" id="KW-1133">Transmembrane helix</keyword>
<feature type="transmembrane region" description="Helical" evidence="6">
    <location>
        <begin position="217"/>
        <end position="234"/>
    </location>
</feature>
<sequence>VDPQIFVLMWIMIFISFLFFLSLIFWTKDTFLTGPSAKEEAQPKSFTREAIAWSKLFRVIWSPLIFICFFAIYDSFFYTIGPLMAESYQGIGIYSGLILAAYWVPTFLVSMFTQRLTRRFGKKRTAYFGLLIAALPLLIFFVGDSPVLAAAIFFVSASFSSFSVPAISSAYTDYINEAHKYEEEIEAISDFLDNLGYIVGPIIAGVLADRVGYEFSFGWLGIGLIVTLLLLVKLTPKHIRISNRVID</sequence>
<evidence type="ECO:0000313" key="9">
    <source>
        <dbReference type="Proteomes" id="UP000760819"/>
    </source>
</evidence>
<reference evidence="8" key="2">
    <citation type="journal article" date="2021" name="Microbiome">
        <title>Successional dynamics and alternative stable states in a saline activated sludge microbial community over 9 years.</title>
        <authorList>
            <person name="Wang Y."/>
            <person name="Ye J."/>
            <person name="Ju F."/>
            <person name="Liu L."/>
            <person name="Boyd J.A."/>
            <person name="Deng Y."/>
            <person name="Parks D.H."/>
            <person name="Jiang X."/>
            <person name="Yin X."/>
            <person name="Woodcroft B.J."/>
            <person name="Tyson G.W."/>
            <person name="Hugenholtz P."/>
            <person name="Polz M.F."/>
            <person name="Zhang T."/>
        </authorList>
    </citation>
    <scope>NUCLEOTIDE SEQUENCE</scope>
    <source>
        <strain evidence="8">HKST-UBA12</strain>
    </source>
</reference>
<feature type="transmembrane region" description="Helical" evidence="6">
    <location>
        <begin position="191"/>
        <end position="211"/>
    </location>
</feature>
<dbReference type="AlphaFoldDB" id="A0A955I5C8"/>
<keyword evidence="2" id="KW-1003">Cell membrane</keyword>
<feature type="non-terminal residue" evidence="8">
    <location>
        <position position="1"/>
    </location>
</feature>
<dbReference type="InterPro" id="IPR020846">
    <property type="entry name" value="MFS_dom"/>
</dbReference>
<evidence type="ECO:0000256" key="1">
    <source>
        <dbReference type="ARBA" id="ARBA00004651"/>
    </source>
</evidence>
<dbReference type="SUPFAM" id="SSF103473">
    <property type="entry name" value="MFS general substrate transporter"/>
    <property type="match status" value="1"/>
</dbReference>
<feature type="transmembrane region" description="Helical" evidence="6">
    <location>
        <begin position="148"/>
        <end position="171"/>
    </location>
</feature>
<dbReference type="InterPro" id="IPR011701">
    <property type="entry name" value="MFS"/>
</dbReference>
<dbReference type="PANTHER" id="PTHR43124:SF3">
    <property type="entry name" value="CHLORAMPHENICOL EFFLUX PUMP RV0191"/>
    <property type="match status" value="1"/>
</dbReference>
<feature type="transmembrane region" description="Helical" evidence="6">
    <location>
        <begin position="6"/>
        <end position="26"/>
    </location>
</feature>
<dbReference type="PANTHER" id="PTHR43124">
    <property type="entry name" value="PURINE EFFLUX PUMP PBUE"/>
    <property type="match status" value="1"/>
</dbReference>
<dbReference type="EMBL" id="JAGQLI010000129">
    <property type="protein sequence ID" value="MCA9379285.1"/>
    <property type="molecule type" value="Genomic_DNA"/>
</dbReference>
<keyword evidence="3 6" id="KW-0812">Transmembrane</keyword>
<dbReference type="Pfam" id="PF07690">
    <property type="entry name" value="MFS_1"/>
    <property type="match status" value="1"/>
</dbReference>
<evidence type="ECO:0000313" key="8">
    <source>
        <dbReference type="EMBL" id="MCA9379285.1"/>
    </source>
</evidence>
<accession>A0A955I5C8</accession>
<name>A0A955I5C8_9BACT</name>
<feature type="transmembrane region" description="Helical" evidence="6">
    <location>
        <begin position="56"/>
        <end position="73"/>
    </location>
</feature>
<dbReference type="Gene3D" id="1.20.1250.20">
    <property type="entry name" value="MFS general substrate transporter like domains"/>
    <property type="match status" value="1"/>
</dbReference>
<dbReference type="InterPro" id="IPR050189">
    <property type="entry name" value="MFS_Efflux_Transporters"/>
</dbReference>
<keyword evidence="5 6" id="KW-0472">Membrane</keyword>
<comment type="subcellular location">
    <subcellularLocation>
        <location evidence="1">Cell membrane</location>
        <topology evidence="1">Multi-pass membrane protein</topology>
    </subcellularLocation>
</comment>
<dbReference type="GO" id="GO:0005886">
    <property type="term" value="C:plasma membrane"/>
    <property type="evidence" value="ECO:0007669"/>
    <property type="project" value="UniProtKB-SubCell"/>
</dbReference>
<evidence type="ECO:0000256" key="3">
    <source>
        <dbReference type="ARBA" id="ARBA00022692"/>
    </source>
</evidence>
<evidence type="ECO:0000259" key="7">
    <source>
        <dbReference type="PROSITE" id="PS50850"/>
    </source>
</evidence>
<feature type="transmembrane region" description="Helical" evidence="6">
    <location>
        <begin position="93"/>
        <end position="113"/>
    </location>
</feature>
<evidence type="ECO:0000256" key="4">
    <source>
        <dbReference type="ARBA" id="ARBA00022989"/>
    </source>
</evidence>
<evidence type="ECO:0000256" key="5">
    <source>
        <dbReference type="ARBA" id="ARBA00023136"/>
    </source>
</evidence>
<dbReference type="PROSITE" id="PS50850">
    <property type="entry name" value="MFS"/>
    <property type="match status" value="1"/>
</dbReference>
<dbReference type="GO" id="GO:0022857">
    <property type="term" value="F:transmembrane transporter activity"/>
    <property type="evidence" value="ECO:0007669"/>
    <property type="project" value="InterPro"/>
</dbReference>
<reference evidence="8" key="1">
    <citation type="submission" date="2020-04" db="EMBL/GenBank/DDBJ databases">
        <authorList>
            <person name="Zhang T."/>
        </authorList>
    </citation>
    <scope>NUCLEOTIDE SEQUENCE</scope>
    <source>
        <strain evidence="8">HKST-UBA12</strain>
    </source>
</reference>
<dbReference type="InterPro" id="IPR036259">
    <property type="entry name" value="MFS_trans_sf"/>
</dbReference>
<feature type="transmembrane region" description="Helical" evidence="6">
    <location>
        <begin position="125"/>
        <end position="142"/>
    </location>
</feature>
<dbReference type="Proteomes" id="UP000760819">
    <property type="component" value="Unassembled WGS sequence"/>
</dbReference>
<gene>
    <name evidence="8" type="ORF">KC640_02555</name>
</gene>
<evidence type="ECO:0000256" key="2">
    <source>
        <dbReference type="ARBA" id="ARBA00022475"/>
    </source>
</evidence>